<evidence type="ECO:0000313" key="2">
    <source>
        <dbReference type="Proteomes" id="UP000314294"/>
    </source>
</evidence>
<organism evidence="1 2">
    <name type="scientific">Liparis tanakae</name>
    <name type="common">Tanaka's snailfish</name>
    <dbReference type="NCBI Taxonomy" id="230148"/>
    <lineage>
        <taxon>Eukaryota</taxon>
        <taxon>Metazoa</taxon>
        <taxon>Chordata</taxon>
        <taxon>Craniata</taxon>
        <taxon>Vertebrata</taxon>
        <taxon>Euteleostomi</taxon>
        <taxon>Actinopterygii</taxon>
        <taxon>Neopterygii</taxon>
        <taxon>Teleostei</taxon>
        <taxon>Neoteleostei</taxon>
        <taxon>Acanthomorphata</taxon>
        <taxon>Eupercaria</taxon>
        <taxon>Perciformes</taxon>
        <taxon>Cottioidei</taxon>
        <taxon>Cottales</taxon>
        <taxon>Liparidae</taxon>
        <taxon>Liparis</taxon>
    </lineage>
</organism>
<dbReference type="GO" id="GO:0007165">
    <property type="term" value="P:signal transduction"/>
    <property type="evidence" value="ECO:0007669"/>
    <property type="project" value="InterPro"/>
</dbReference>
<proteinExistence type="predicted"/>
<name>A0A4Z2FRN5_9TELE</name>
<comment type="caution">
    <text evidence="1">The sequence shown here is derived from an EMBL/GenBank/DDBJ whole genome shotgun (WGS) entry which is preliminary data.</text>
</comment>
<dbReference type="InterPro" id="IPR011025">
    <property type="entry name" value="GproteinA_insert"/>
</dbReference>
<dbReference type="EMBL" id="SRLO01000971">
    <property type="protein sequence ID" value="TNN43374.1"/>
    <property type="molecule type" value="Genomic_DNA"/>
</dbReference>
<dbReference type="AlphaFoldDB" id="A0A4Z2FRN5"/>
<accession>A0A4Z2FRN5</accession>
<dbReference type="OrthoDB" id="5817230at2759"/>
<dbReference type="Proteomes" id="UP000314294">
    <property type="component" value="Unassembled WGS sequence"/>
</dbReference>
<reference evidence="1 2" key="1">
    <citation type="submission" date="2019-03" db="EMBL/GenBank/DDBJ databases">
        <title>First draft genome of Liparis tanakae, snailfish: a comprehensive survey of snailfish specific genes.</title>
        <authorList>
            <person name="Kim W."/>
            <person name="Song I."/>
            <person name="Jeong J.-H."/>
            <person name="Kim D."/>
            <person name="Kim S."/>
            <person name="Ryu S."/>
            <person name="Song J.Y."/>
            <person name="Lee S.K."/>
        </authorList>
    </citation>
    <scope>NUCLEOTIDE SEQUENCE [LARGE SCALE GENOMIC DNA]</scope>
    <source>
        <tissue evidence="1">Muscle</tissue>
    </source>
</reference>
<sequence length="255" mass="27829">MTTALFTFPTARPQSSTEHENTVHYLQSVLSACPQFGGTIRTGGIEAEQCTAVDGASSTMIIHEDGFSGDDVKQYKPVVYSNTIQSLAAIVRAMDTLGLEYGDKERKVSARPPERWCQHLSDRHMDLSRHATIPRRHKQDHDALPLSPPRHCLQSRTFTQETMSVSQWGLRPATPSSNISSASHAELRWSPLGADTDTIMLEARHAGEGGAAGEPGLSGADCLTPAAVKCDVSFRVSGACVNRERQNQHKNESTF</sequence>
<dbReference type="SUPFAM" id="SSF47895">
    <property type="entry name" value="Transducin (alpha subunit), insertion domain"/>
    <property type="match status" value="1"/>
</dbReference>
<evidence type="ECO:0000313" key="1">
    <source>
        <dbReference type="EMBL" id="TNN43374.1"/>
    </source>
</evidence>
<dbReference type="Gene3D" id="1.10.400.10">
    <property type="entry name" value="GI Alpha 1, domain 2-like"/>
    <property type="match status" value="1"/>
</dbReference>
<keyword evidence="2" id="KW-1185">Reference proteome</keyword>
<gene>
    <name evidence="1" type="primary">GNAO1_2</name>
    <name evidence="1" type="ORF">EYF80_046439</name>
</gene>
<protein>
    <submittedName>
        <fullName evidence="1">Guanine nucleotide-binding protein G(O) subunit alpha</fullName>
    </submittedName>
</protein>